<dbReference type="Pfam" id="PF01380">
    <property type="entry name" value="SIS"/>
    <property type="match status" value="1"/>
</dbReference>
<evidence type="ECO:0000256" key="2">
    <source>
        <dbReference type="ARBA" id="ARBA00022737"/>
    </source>
</evidence>
<keyword evidence="3" id="KW-0378">Hydrolase</keyword>
<dbReference type="InterPro" id="IPR035466">
    <property type="entry name" value="GlmS/AgaS_SIS"/>
</dbReference>
<evidence type="ECO:0000256" key="4">
    <source>
        <dbReference type="ARBA" id="ARBA00029292"/>
    </source>
</evidence>
<proteinExistence type="inferred from homology"/>
<dbReference type="PANTHER" id="PTHR32502:SF3">
    <property type="entry name" value="D-GALACTOSAMINE-6-PHOSPHATE DEAMINASE AGAS-RELATED"/>
    <property type="match status" value="1"/>
</dbReference>
<dbReference type="CDD" id="cd05008">
    <property type="entry name" value="SIS_GlmS_GlmD_1"/>
    <property type="match status" value="1"/>
</dbReference>
<evidence type="ECO:0000259" key="5">
    <source>
        <dbReference type="PROSITE" id="PS51464"/>
    </source>
</evidence>
<dbReference type="GO" id="GO:0016787">
    <property type="term" value="F:hydrolase activity"/>
    <property type="evidence" value="ECO:0007669"/>
    <property type="project" value="UniProtKB-KW"/>
</dbReference>
<sequence>MFNKSTDELKALDALHTTTEIKQQPDLWRETLAIYRENKERIDTFLDQIKEQHNQINIIFTGAGTSAFVGETIQPYLHGKYRNTGISVQSIPTTSIVSNPEDFLSEEVATILVSFARSGNSPESVATVELAKQIVKDLYQVTITCNADGELAQNAKGDAHNLSLLMPARANDKGFAMTGAFTAMTLSALLIFDTAADKEAYAKEIVPLAEEIIARESEIAEVATADFNRIVYLGSGSLEGLSHEASLKLLELTAGKIATFFESSLGFRHGPKSIVDDKTAVIVFQSNNEYTRQYDQDILKEVYHDKITEYVYSVEQGGQSTFEGSSILVEDSDRTLPDAYLALPYIVVAQIIALHKAVNIDNGVDNPSPSGTVNRVVQGVIIHDYNRD</sequence>
<reference evidence="6" key="1">
    <citation type="submission" date="2023-12" db="EMBL/GenBank/DDBJ databases">
        <title>Dolosigranulum savutii sp. nov. isolated from human upper respiratory samples collected in Botswana.</title>
        <authorList>
            <person name="Kelly M.S."/>
        </authorList>
    </citation>
    <scope>NUCLEOTIDE SEQUENCE</scope>
    <source>
        <strain evidence="7">MSK211</strain>
        <strain evidence="6">MSK312</strain>
    </source>
</reference>
<evidence type="ECO:0000256" key="3">
    <source>
        <dbReference type="ARBA" id="ARBA00022801"/>
    </source>
</evidence>
<evidence type="ECO:0000313" key="6">
    <source>
        <dbReference type="EMBL" id="XBC47955.1"/>
    </source>
</evidence>
<feature type="domain" description="SIS" evidence="5">
    <location>
        <begin position="219"/>
        <end position="367"/>
    </location>
</feature>
<dbReference type="Gene3D" id="3.40.50.10490">
    <property type="entry name" value="Glucose-6-phosphate isomerase like protein, domain 1"/>
    <property type="match status" value="2"/>
</dbReference>
<dbReference type="InterPro" id="IPR050303">
    <property type="entry name" value="GatZ_KbaZ_carbometab"/>
</dbReference>
<dbReference type="EMBL" id="CP142436">
    <property type="protein sequence ID" value="XBC52222.1"/>
    <property type="molecule type" value="Genomic_DNA"/>
</dbReference>
<comment type="similarity">
    <text evidence="1">Belongs to the SIS family. AgaS subfamily.</text>
</comment>
<evidence type="ECO:0000313" key="7">
    <source>
        <dbReference type="EMBL" id="XBC52222.1"/>
    </source>
</evidence>
<accession>A0AB74TXU3</accession>
<evidence type="ECO:0000256" key="1">
    <source>
        <dbReference type="ARBA" id="ARBA00007748"/>
    </source>
</evidence>
<dbReference type="GO" id="GO:0097367">
    <property type="term" value="F:carbohydrate derivative binding"/>
    <property type="evidence" value="ECO:0007669"/>
    <property type="project" value="InterPro"/>
</dbReference>
<dbReference type="GO" id="GO:1901135">
    <property type="term" value="P:carbohydrate derivative metabolic process"/>
    <property type="evidence" value="ECO:0007669"/>
    <property type="project" value="InterPro"/>
</dbReference>
<gene>
    <name evidence="7" type="ORF">VUQ07_03910</name>
    <name evidence="6" type="ORF">VUQ09_00720</name>
</gene>
<dbReference type="SUPFAM" id="SSF53697">
    <property type="entry name" value="SIS domain"/>
    <property type="match status" value="1"/>
</dbReference>
<dbReference type="CDD" id="cd05010">
    <property type="entry name" value="SIS_AgaS_like"/>
    <property type="match status" value="1"/>
</dbReference>
<comment type="catalytic activity">
    <reaction evidence="4">
        <text>D-galactosamine 6-phosphate + H2O = D-tagatopyranose 1-phosphate + NH4(+)</text>
        <dbReference type="Rhea" id="RHEA:47680"/>
        <dbReference type="ChEBI" id="CHEBI:15377"/>
        <dbReference type="ChEBI" id="CHEBI:28938"/>
        <dbReference type="ChEBI" id="CHEBI:71674"/>
        <dbReference type="ChEBI" id="CHEBI:138150"/>
    </reaction>
</comment>
<organism evidence="6">
    <name type="scientific">Dolosigranulum savutiense</name>
    <dbReference type="NCBI Taxonomy" id="3110288"/>
    <lineage>
        <taxon>Bacteria</taxon>
        <taxon>Bacillati</taxon>
        <taxon>Bacillota</taxon>
        <taxon>Bacilli</taxon>
        <taxon>Lactobacillales</taxon>
        <taxon>Carnobacteriaceae</taxon>
        <taxon>Dolosigranulum</taxon>
    </lineage>
</organism>
<dbReference type="RefSeq" id="WP_347297994.1">
    <property type="nucleotide sequence ID" value="NZ_CP142434.1"/>
</dbReference>
<dbReference type="GO" id="GO:0005886">
    <property type="term" value="C:plasma membrane"/>
    <property type="evidence" value="ECO:0007669"/>
    <property type="project" value="TreeGrafter"/>
</dbReference>
<keyword evidence="2" id="KW-0677">Repeat</keyword>
<dbReference type="GO" id="GO:0009401">
    <property type="term" value="P:phosphoenolpyruvate-dependent sugar phosphotransferase system"/>
    <property type="evidence" value="ECO:0007669"/>
    <property type="project" value="TreeGrafter"/>
</dbReference>
<feature type="domain" description="SIS" evidence="5">
    <location>
        <begin position="45"/>
        <end position="201"/>
    </location>
</feature>
<dbReference type="EMBL" id="CP142434">
    <property type="protein sequence ID" value="XBC47955.1"/>
    <property type="molecule type" value="Genomic_DNA"/>
</dbReference>
<dbReference type="PANTHER" id="PTHR32502">
    <property type="entry name" value="N-ACETYLGALACTOSAMINE PERMEASE II COMPONENT-RELATED"/>
    <property type="match status" value="1"/>
</dbReference>
<name>A0AB74TXU3_9LACT</name>
<dbReference type="InterPro" id="IPR046348">
    <property type="entry name" value="SIS_dom_sf"/>
</dbReference>
<protein>
    <submittedName>
        <fullName evidence="6">SIS domain-containing protein</fullName>
    </submittedName>
</protein>
<dbReference type="PROSITE" id="PS51464">
    <property type="entry name" value="SIS"/>
    <property type="match status" value="2"/>
</dbReference>
<dbReference type="InterPro" id="IPR001347">
    <property type="entry name" value="SIS_dom"/>
</dbReference>
<dbReference type="AlphaFoldDB" id="A0AB74TXU3"/>
<dbReference type="InterPro" id="IPR035464">
    <property type="entry name" value="SIS_AgaS"/>
</dbReference>